<dbReference type="Pfam" id="PF02743">
    <property type="entry name" value="dCache_1"/>
    <property type="match status" value="1"/>
</dbReference>
<evidence type="ECO:0000256" key="9">
    <source>
        <dbReference type="ARBA" id="ARBA00022777"/>
    </source>
</evidence>
<evidence type="ECO:0000256" key="3">
    <source>
        <dbReference type="ARBA" id="ARBA00012438"/>
    </source>
</evidence>
<evidence type="ECO:0000313" key="14">
    <source>
        <dbReference type="EMBL" id="MDN3567494.1"/>
    </source>
</evidence>
<name>A0ABT8ADS1_9PROT</name>
<dbReference type="Pfam" id="PF07536">
    <property type="entry name" value="HWE_HK"/>
    <property type="match status" value="1"/>
</dbReference>
<evidence type="ECO:0000256" key="11">
    <source>
        <dbReference type="ARBA" id="ARBA00022989"/>
    </source>
</evidence>
<keyword evidence="8" id="KW-0547">Nucleotide-binding</keyword>
<dbReference type="Gene3D" id="3.30.565.10">
    <property type="entry name" value="Histidine kinase-like ATPase, C-terminal domain"/>
    <property type="match status" value="1"/>
</dbReference>
<dbReference type="PANTHER" id="PTHR41523">
    <property type="entry name" value="TWO-COMPONENT SYSTEM SENSOR PROTEIN"/>
    <property type="match status" value="1"/>
</dbReference>
<feature type="domain" description="Signal transduction histidine kinase HWE region" evidence="13">
    <location>
        <begin position="343"/>
        <end position="426"/>
    </location>
</feature>
<evidence type="ECO:0000259" key="13">
    <source>
        <dbReference type="SMART" id="SM00911"/>
    </source>
</evidence>
<dbReference type="InterPro" id="IPR011102">
    <property type="entry name" value="Sig_transdc_His_kinase_HWE"/>
</dbReference>
<keyword evidence="7" id="KW-0812">Transmembrane</keyword>
<evidence type="ECO:0000256" key="4">
    <source>
        <dbReference type="ARBA" id="ARBA00022475"/>
    </source>
</evidence>
<dbReference type="EMBL" id="JAUFPN010000194">
    <property type="protein sequence ID" value="MDN3567494.1"/>
    <property type="molecule type" value="Genomic_DNA"/>
</dbReference>
<accession>A0ABT8ADS1</accession>
<evidence type="ECO:0000256" key="10">
    <source>
        <dbReference type="ARBA" id="ARBA00022840"/>
    </source>
</evidence>
<keyword evidence="11" id="KW-1133">Transmembrane helix</keyword>
<evidence type="ECO:0000313" key="15">
    <source>
        <dbReference type="Proteomes" id="UP001529369"/>
    </source>
</evidence>
<evidence type="ECO:0000256" key="7">
    <source>
        <dbReference type="ARBA" id="ARBA00022692"/>
    </source>
</evidence>
<keyword evidence="5" id="KW-0597">Phosphoprotein</keyword>
<keyword evidence="15" id="KW-1185">Reference proteome</keyword>
<keyword evidence="10" id="KW-0067">ATP-binding</keyword>
<organism evidence="14 15">
    <name type="scientific">Paeniroseomonas aquatica</name>
    <dbReference type="NCBI Taxonomy" id="373043"/>
    <lineage>
        <taxon>Bacteria</taxon>
        <taxon>Pseudomonadati</taxon>
        <taxon>Pseudomonadota</taxon>
        <taxon>Alphaproteobacteria</taxon>
        <taxon>Acetobacterales</taxon>
        <taxon>Acetobacteraceae</taxon>
        <taxon>Paeniroseomonas</taxon>
    </lineage>
</organism>
<keyword evidence="6" id="KW-0808">Transferase</keyword>
<keyword evidence="4" id="KW-1003">Cell membrane</keyword>
<dbReference type="SMART" id="SM00911">
    <property type="entry name" value="HWE_HK"/>
    <property type="match status" value="1"/>
</dbReference>
<protein>
    <recommendedName>
        <fullName evidence="3">histidine kinase</fullName>
        <ecNumber evidence="3">2.7.13.3</ecNumber>
    </recommendedName>
</protein>
<dbReference type="GO" id="GO:0016301">
    <property type="term" value="F:kinase activity"/>
    <property type="evidence" value="ECO:0007669"/>
    <property type="project" value="UniProtKB-KW"/>
</dbReference>
<reference evidence="15" key="1">
    <citation type="journal article" date="2019" name="Int. J. Syst. Evol. Microbiol.">
        <title>The Global Catalogue of Microorganisms (GCM) 10K type strain sequencing project: providing services to taxonomists for standard genome sequencing and annotation.</title>
        <authorList>
            <consortium name="The Broad Institute Genomics Platform"/>
            <consortium name="The Broad Institute Genome Sequencing Center for Infectious Disease"/>
            <person name="Wu L."/>
            <person name="Ma J."/>
        </authorList>
    </citation>
    <scope>NUCLEOTIDE SEQUENCE [LARGE SCALE GENOMIC DNA]</scope>
    <source>
        <strain evidence="15">CECT 7131</strain>
    </source>
</reference>
<sequence>MALNGANIYISFQNDVSAASAQLRVMARSLSNSIKAELDTRIATLEVLALSRALAENDLQAFRRQAEAVLLKQLPGSNIVLVDRAGQQVLNTVVPAGVALPRRQYLENQEKVFASGRPSVSDLYPGPGLERPVIAIEVPVPGPDGQPRLVLALNPTLDTFSAILREYPPQADWAATVLDRSGLRIGRVPGGQELIGTRPPEQFLVERDSRADGVTRVTSPEGVPLLVAYRRLDDTGWTVAVGSPVANLTGPAWRHALVSLAIGGLLLLLCLAVAQRLASSILRPFAALRDLAASKDEARRYAPTGLREADEVAEAFLQEASRRQAATVSLLNSERRLRLSIAELNHRVKNVLATVQALAFQTARGEADLERFQSVFSARLSSLARAHDLITAFSWQAASLDAVLRTGLTPWLEPARSPPQLVIDPSCGHEAAMVLPSQAQALVLALHELATNAIKHGALTQPDGLVTVACAACEGGDHALIHWIETGGPAVPGPPARQGFGMRLLKRALRTDLGAGSEVELDFLPEGLQARIKVKVHPTSPAALQLAGLTVD</sequence>
<proteinExistence type="predicted"/>
<dbReference type="Proteomes" id="UP001529369">
    <property type="component" value="Unassembled WGS sequence"/>
</dbReference>
<comment type="subcellular location">
    <subcellularLocation>
        <location evidence="2">Cell membrane</location>
        <topology evidence="2">Multi-pass membrane protein</topology>
    </subcellularLocation>
</comment>
<comment type="catalytic activity">
    <reaction evidence="1">
        <text>ATP + protein L-histidine = ADP + protein N-phospho-L-histidine.</text>
        <dbReference type="EC" id="2.7.13.3"/>
    </reaction>
</comment>
<dbReference type="InterPro" id="IPR033479">
    <property type="entry name" value="dCache_1"/>
</dbReference>
<evidence type="ECO:0000256" key="8">
    <source>
        <dbReference type="ARBA" id="ARBA00022741"/>
    </source>
</evidence>
<dbReference type="PANTHER" id="PTHR41523:SF7">
    <property type="entry name" value="HISTIDINE KINASE"/>
    <property type="match status" value="1"/>
</dbReference>
<dbReference type="SUPFAM" id="SSF55874">
    <property type="entry name" value="ATPase domain of HSP90 chaperone/DNA topoisomerase II/histidine kinase"/>
    <property type="match status" value="1"/>
</dbReference>
<dbReference type="Gene3D" id="3.30.450.20">
    <property type="entry name" value="PAS domain"/>
    <property type="match status" value="2"/>
</dbReference>
<dbReference type="InterPro" id="IPR036890">
    <property type="entry name" value="HATPase_C_sf"/>
</dbReference>
<evidence type="ECO:0000256" key="6">
    <source>
        <dbReference type="ARBA" id="ARBA00022679"/>
    </source>
</evidence>
<keyword evidence="12" id="KW-0472">Membrane</keyword>
<dbReference type="CDD" id="cd18774">
    <property type="entry name" value="PDC2_HK_sensor"/>
    <property type="match status" value="1"/>
</dbReference>
<comment type="caution">
    <text evidence="14">The sequence shown here is derived from an EMBL/GenBank/DDBJ whole genome shotgun (WGS) entry which is preliminary data.</text>
</comment>
<evidence type="ECO:0000256" key="2">
    <source>
        <dbReference type="ARBA" id="ARBA00004651"/>
    </source>
</evidence>
<keyword evidence="9 14" id="KW-0418">Kinase</keyword>
<dbReference type="CDD" id="cd18773">
    <property type="entry name" value="PDC1_HK_sensor"/>
    <property type="match status" value="1"/>
</dbReference>
<evidence type="ECO:0000256" key="12">
    <source>
        <dbReference type="ARBA" id="ARBA00023136"/>
    </source>
</evidence>
<evidence type="ECO:0000256" key="1">
    <source>
        <dbReference type="ARBA" id="ARBA00000085"/>
    </source>
</evidence>
<dbReference type="EC" id="2.7.13.3" evidence="3"/>
<evidence type="ECO:0000256" key="5">
    <source>
        <dbReference type="ARBA" id="ARBA00022553"/>
    </source>
</evidence>
<gene>
    <name evidence="14" type="ORF">QWZ14_24210</name>
</gene>